<feature type="region of interest" description="Disordered" evidence="5">
    <location>
        <begin position="396"/>
        <end position="415"/>
    </location>
</feature>
<dbReference type="SUPFAM" id="SSF47336">
    <property type="entry name" value="ACP-like"/>
    <property type="match status" value="1"/>
</dbReference>
<reference evidence="7" key="1">
    <citation type="submission" date="2020-08" db="EMBL/GenBank/DDBJ databases">
        <title>Whole genome shotgun sequence of Polymorphospora rubra NBRC 101157.</title>
        <authorList>
            <person name="Komaki H."/>
            <person name="Tamura T."/>
        </authorList>
    </citation>
    <scope>NUCLEOTIDE SEQUENCE</scope>
    <source>
        <strain evidence="7">NBRC 101157</strain>
    </source>
</reference>
<evidence type="ECO:0000256" key="1">
    <source>
        <dbReference type="ARBA" id="ARBA00001957"/>
    </source>
</evidence>
<dbReference type="SUPFAM" id="SSF56801">
    <property type="entry name" value="Acetyl-CoA synthetase-like"/>
    <property type="match status" value="1"/>
</dbReference>
<dbReference type="InterPro" id="IPR025110">
    <property type="entry name" value="AMP-bd_C"/>
</dbReference>
<evidence type="ECO:0000313" key="8">
    <source>
        <dbReference type="Proteomes" id="UP000680866"/>
    </source>
</evidence>
<gene>
    <name evidence="7" type="ORF">Prubr_59680</name>
</gene>
<dbReference type="InterPro" id="IPR000873">
    <property type="entry name" value="AMP-dep_synth/lig_dom"/>
</dbReference>
<comment type="cofactor">
    <cofactor evidence="1">
        <name>pantetheine 4'-phosphate</name>
        <dbReference type="ChEBI" id="CHEBI:47942"/>
    </cofactor>
</comment>
<dbReference type="Proteomes" id="UP000680866">
    <property type="component" value="Chromosome"/>
</dbReference>
<dbReference type="Gene3D" id="3.40.50.720">
    <property type="entry name" value="NAD(P)-binding Rossmann-like Domain"/>
    <property type="match status" value="1"/>
</dbReference>
<dbReference type="InterPro" id="IPR001242">
    <property type="entry name" value="Condensation_dom"/>
</dbReference>
<dbReference type="GO" id="GO:0031177">
    <property type="term" value="F:phosphopantetheine binding"/>
    <property type="evidence" value="ECO:0007669"/>
    <property type="project" value="TreeGrafter"/>
</dbReference>
<evidence type="ECO:0000259" key="6">
    <source>
        <dbReference type="PROSITE" id="PS50075"/>
    </source>
</evidence>
<dbReference type="GO" id="GO:0005737">
    <property type="term" value="C:cytoplasm"/>
    <property type="evidence" value="ECO:0007669"/>
    <property type="project" value="TreeGrafter"/>
</dbReference>
<dbReference type="GO" id="GO:0008610">
    <property type="term" value="P:lipid biosynthetic process"/>
    <property type="evidence" value="ECO:0007669"/>
    <property type="project" value="UniProtKB-ARBA"/>
</dbReference>
<dbReference type="InterPro" id="IPR036291">
    <property type="entry name" value="NAD(P)-bd_dom_sf"/>
</dbReference>
<dbReference type="FunFam" id="3.40.50.980:FF:000001">
    <property type="entry name" value="Non-ribosomal peptide synthetase"/>
    <property type="match status" value="1"/>
</dbReference>
<dbReference type="GO" id="GO:0016874">
    <property type="term" value="F:ligase activity"/>
    <property type="evidence" value="ECO:0007669"/>
    <property type="project" value="UniProtKB-KW"/>
</dbReference>
<accession>A0A810N6N9</accession>
<dbReference type="InterPro" id="IPR045851">
    <property type="entry name" value="AMP-bd_C_sf"/>
</dbReference>
<dbReference type="GO" id="GO:0044550">
    <property type="term" value="P:secondary metabolite biosynthetic process"/>
    <property type="evidence" value="ECO:0007669"/>
    <property type="project" value="TreeGrafter"/>
</dbReference>
<dbReference type="EMBL" id="AP023359">
    <property type="protein sequence ID" value="BCJ68947.1"/>
    <property type="molecule type" value="Genomic_DNA"/>
</dbReference>
<dbReference type="Gene3D" id="3.30.559.30">
    <property type="entry name" value="Nonribosomal peptide synthetase, condensation domain"/>
    <property type="match status" value="1"/>
</dbReference>
<protein>
    <recommendedName>
        <fullName evidence="6">Carrier domain-containing protein</fullName>
    </recommendedName>
</protein>
<dbReference type="Pfam" id="PF00668">
    <property type="entry name" value="Condensation"/>
    <property type="match status" value="1"/>
</dbReference>
<dbReference type="Gene3D" id="3.30.559.10">
    <property type="entry name" value="Chloramphenicol acetyltransferase-like domain"/>
    <property type="match status" value="1"/>
</dbReference>
<dbReference type="PROSITE" id="PS00455">
    <property type="entry name" value="AMP_BINDING"/>
    <property type="match status" value="1"/>
</dbReference>
<dbReference type="InterPro" id="IPR036736">
    <property type="entry name" value="ACP-like_sf"/>
</dbReference>
<feature type="region of interest" description="Disordered" evidence="5">
    <location>
        <begin position="241"/>
        <end position="263"/>
    </location>
</feature>
<dbReference type="InterPro" id="IPR020845">
    <property type="entry name" value="AMP-binding_CS"/>
</dbReference>
<dbReference type="PANTHER" id="PTHR45527">
    <property type="entry name" value="NONRIBOSOMAL PEPTIDE SYNTHETASE"/>
    <property type="match status" value="1"/>
</dbReference>
<evidence type="ECO:0000256" key="4">
    <source>
        <dbReference type="ARBA" id="ARBA00022598"/>
    </source>
</evidence>
<dbReference type="KEGG" id="pry:Prubr_59680"/>
<dbReference type="NCBIfam" id="TIGR01746">
    <property type="entry name" value="Thioester-redct"/>
    <property type="match status" value="1"/>
</dbReference>
<dbReference type="SUPFAM" id="SSF52777">
    <property type="entry name" value="CoA-dependent acyltransferases"/>
    <property type="match status" value="2"/>
</dbReference>
<proteinExistence type="predicted"/>
<name>A0A810N6N9_9ACTN</name>
<dbReference type="CDD" id="cd19531">
    <property type="entry name" value="LCL_NRPS-like"/>
    <property type="match status" value="1"/>
</dbReference>
<dbReference type="Pfam" id="PF00501">
    <property type="entry name" value="AMP-binding"/>
    <property type="match status" value="1"/>
</dbReference>
<dbReference type="InterPro" id="IPR010071">
    <property type="entry name" value="AA_adenyl_dom"/>
</dbReference>
<dbReference type="Gene3D" id="2.30.38.10">
    <property type="entry name" value="Luciferase, Domain 3"/>
    <property type="match status" value="1"/>
</dbReference>
<dbReference type="Pfam" id="PF13193">
    <property type="entry name" value="AMP-binding_C"/>
    <property type="match status" value="1"/>
</dbReference>
<feature type="compositionally biased region" description="Basic and acidic residues" evidence="5">
    <location>
        <begin position="244"/>
        <end position="255"/>
    </location>
</feature>
<dbReference type="InterPro" id="IPR023213">
    <property type="entry name" value="CAT-like_dom_sf"/>
</dbReference>
<feature type="compositionally biased region" description="Low complexity" evidence="5">
    <location>
        <begin position="399"/>
        <end position="409"/>
    </location>
</feature>
<keyword evidence="4" id="KW-0436">Ligase</keyword>
<dbReference type="InterPro" id="IPR029058">
    <property type="entry name" value="AB_hydrolase_fold"/>
</dbReference>
<dbReference type="CDD" id="cd05235">
    <property type="entry name" value="SDR_e1"/>
    <property type="match status" value="1"/>
</dbReference>
<feature type="domain" description="Carrier" evidence="6">
    <location>
        <begin position="1045"/>
        <end position="1120"/>
    </location>
</feature>
<dbReference type="CDD" id="cd05930">
    <property type="entry name" value="A_NRPS"/>
    <property type="match status" value="1"/>
</dbReference>
<dbReference type="SUPFAM" id="SSF51735">
    <property type="entry name" value="NAD(P)-binding Rossmann-fold domains"/>
    <property type="match status" value="1"/>
</dbReference>
<dbReference type="FunFam" id="3.40.50.12780:FF:000012">
    <property type="entry name" value="Non-ribosomal peptide synthetase"/>
    <property type="match status" value="1"/>
</dbReference>
<dbReference type="Gene3D" id="3.30.300.30">
    <property type="match status" value="1"/>
</dbReference>
<dbReference type="Pfam" id="PF00550">
    <property type="entry name" value="PP-binding"/>
    <property type="match status" value="1"/>
</dbReference>
<dbReference type="PANTHER" id="PTHR45527:SF1">
    <property type="entry name" value="FATTY ACID SYNTHASE"/>
    <property type="match status" value="1"/>
</dbReference>
<evidence type="ECO:0000256" key="3">
    <source>
        <dbReference type="ARBA" id="ARBA00022553"/>
    </source>
</evidence>
<organism evidence="7 8">
    <name type="scientific">Polymorphospora rubra</name>
    <dbReference type="NCBI Taxonomy" id="338584"/>
    <lineage>
        <taxon>Bacteria</taxon>
        <taxon>Bacillati</taxon>
        <taxon>Actinomycetota</taxon>
        <taxon>Actinomycetes</taxon>
        <taxon>Micromonosporales</taxon>
        <taxon>Micromonosporaceae</taxon>
        <taxon>Polymorphospora</taxon>
    </lineage>
</organism>
<dbReference type="GO" id="GO:0043041">
    <property type="term" value="P:amino acid activation for nonribosomal peptide biosynthetic process"/>
    <property type="evidence" value="ECO:0007669"/>
    <property type="project" value="TreeGrafter"/>
</dbReference>
<dbReference type="PIRSF" id="PIRSF001617">
    <property type="entry name" value="Alpha-AR"/>
    <property type="match status" value="1"/>
</dbReference>
<dbReference type="Gene3D" id="3.40.50.980">
    <property type="match status" value="2"/>
</dbReference>
<keyword evidence="3" id="KW-0597">Phosphoprotein</keyword>
<evidence type="ECO:0000256" key="5">
    <source>
        <dbReference type="SAM" id="MobiDB-lite"/>
    </source>
</evidence>
<sequence>MTASTDQLLAVLLARRGIEVAATQAIRPGDRTGDLPLSPAQQRIWFLDRLGVGDSTYLMGTAHRLTGPVDPDALAGALRLLVRRHEPLRTRFTDRDGHPVQRIVDADDPRVAVRLPVVDLGDLPAATRETRLRRLARHELGRPFDLRTPPLVRAALVRLAADDHVLLLTFHHIVCDDVSARVLAAELTRTYAALATGRPADLPPLPVQYADYVRWLGERDPGVVAGQETYWRERLAGAPAHLDLPTDRPRPERPRSPAGSHPFRLSGRLTAAVEALRQREDCTTFTVLLAAFKIVLARHSGQDDLVVGVPAANRSLPELESMVGMFVNTLALRTDLRGDPTLREVLRRVRQTSLGGLGHRDVPLERVAELVRPDRGAGRQPLFQVMFVLNSGDDRPVSGPTATGADPAPGGTGGGLTVTPAGLAGGTARFDLTLLVVDGAGPLAGQLDYDAELFTPATVARLAAHLELALTALADTPDLRLRDLALHTPGDLELLRSGLRPAAGPEPTTPTGYVDDLIAAQAARTPDAPAVAGDGTELTYGELVGRADRLARRLRAAGVGADTPVGMALRAGPDGVVALLAIIRAGGAYLPLDPGHPVDRIGALLADAGATILVTDAAGRDRLAGLPATVVDVAGTADRGGDPDGLPARRPDQLAYVVYTSGSTGRPKGVMVTHRTLTALATSFRDVHGFGPGQRILMIPPLTFDASVGDVFPALISGAALLVHPDPAALTGPALLELCVAQRITAVDAPAALWQRWVDDLAGDPRQVPADLPLTVMMVGGERVSADKLGTWHRLTGGRTAFYNHYGPTEATVCATVLRSEGLADGYVPGGHLPVGRPLPHVRAYVLDRRMRPAPYGAAGELYLGGDCLARGYLGRPDLSATAFVADPFAAAPGARLYRTGDLARVGSDGQLEFLGRVDRQLKIRGHRIEPAEIEAVLDGHPAVARSVVVARGQRLAAFVVPGGAVPGGPVPGGATGRAGTGGAGTDRTVPAADDLRAFLRARLPEYLVPATFTALERLPLTAHGKVDHERLPVEVADGGPPFVAPRTPAEVAVAGVWSRALGRDRVGVADGFFDLGGHSLLAAPVLSEVNRRFGTRLPLRALFEAPRLDAFAALVDAAAAEAGGVDAGGAGTGGVDADGAGTGGVAVAPAAVPAAPVRHRGGLRAEAELPDDVRPAGAYTPAADPAGVLLTGATGFLGAYLLDDALRHTTADVYCLVRAASDGAAVARIEANLRRYGRWRPAYAARIVPVTGDLAEPRLGLDPGGFDALADRVDVVLHNGGVVHFVQPYGRLAPANVAGTVEVLRLASRGRPKAVHHVSTLGVYLCPAYASRTVTEAVPPDEPDGLYGGYNESKWVADRLVRTARERGLPVSVHRPARITGDSRTGAGNDDDWFSRLLRTFVEVAAVPELGYDEDMAPVDLVAATIGGLSRRPEALAGDRHYYTPGLSYPAIADVLRDLGRPVRLLPYRDWRAEVVRAGTGVALGPFVPTLPETDGPRDHPVFDCTDTRRSAAAAGVPTPPTPDTLLRTYLNTLLP</sequence>
<dbReference type="Pfam" id="PF07993">
    <property type="entry name" value="NAD_binding_4"/>
    <property type="match status" value="1"/>
</dbReference>
<dbReference type="Gene3D" id="3.40.50.1820">
    <property type="entry name" value="alpha/beta hydrolase"/>
    <property type="match status" value="1"/>
</dbReference>
<dbReference type="InterPro" id="IPR009081">
    <property type="entry name" value="PP-bd_ACP"/>
</dbReference>
<dbReference type="PROSITE" id="PS50075">
    <property type="entry name" value="CARRIER"/>
    <property type="match status" value="1"/>
</dbReference>
<keyword evidence="2" id="KW-0596">Phosphopantetheine</keyword>
<evidence type="ECO:0000313" key="7">
    <source>
        <dbReference type="EMBL" id="BCJ68947.1"/>
    </source>
</evidence>
<keyword evidence="8" id="KW-1185">Reference proteome</keyword>
<dbReference type="InterPro" id="IPR010080">
    <property type="entry name" value="Thioester_reductase-like_dom"/>
</dbReference>
<dbReference type="RefSeq" id="WP_212818108.1">
    <property type="nucleotide sequence ID" value="NZ_AP023359.1"/>
</dbReference>
<dbReference type="InterPro" id="IPR013120">
    <property type="entry name" value="FAR_NAD-bd"/>
</dbReference>
<evidence type="ECO:0000256" key="2">
    <source>
        <dbReference type="ARBA" id="ARBA00022450"/>
    </source>
</evidence>
<dbReference type="NCBIfam" id="TIGR01733">
    <property type="entry name" value="AA-adenyl-dom"/>
    <property type="match status" value="1"/>
</dbReference>